<evidence type="ECO:0000259" key="2">
    <source>
        <dbReference type="Pfam" id="PF09335"/>
    </source>
</evidence>
<evidence type="ECO:0000313" key="4">
    <source>
        <dbReference type="Proteomes" id="UP000236752"/>
    </source>
</evidence>
<dbReference type="PANTHER" id="PTHR42709:SF4">
    <property type="entry name" value="INNER MEMBRANE PROTEIN YQAA"/>
    <property type="match status" value="1"/>
</dbReference>
<organism evidence="3 4">
    <name type="scientific">Thalassococcus halodurans</name>
    <dbReference type="NCBI Taxonomy" id="373675"/>
    <lineage>
        <taxon>Bacteria</taxon>
        <taxon>Pseudomonadati</taxon>
        <taxon>Pseudomonadota</taxon>
        <taxon>Alphaproteobacteria</taxon>
        <taxon>Rhodobacterales</taxon>
        <taxon>Roseobacteraceae</taxon>
        <taxon>Thalassococcus</taxon>
    </lineage>
</organism>
<protein>
    <submittedName>
        <fullName evidence="3">Membrane protein YqaA, SNARE-associated domain</fullName>
    </submittedName>
</protein>
<dbReference type="InterPro" id="IPR032816">
    <property type="entry name" value="VTT_dom"/>
</dbReference>
<keyword evidence="1" id="KW-0812">Transmembrane</keyword>
<gene>
    <name evidence="3" type="ORF">SAMN04488045_0970</name>
</gene>
<dbReference type="InterPro" id="IPR051311">
    <property type="entry name" value="DedA_domain"/>
</dbReference>
<dbReference type="Pfam" id="PF09335">
    <property type="entry name" value="VTT_dom"/>
    <property type="match status" value="1"/>
</dbReference>
<feature type="transmembrane region" description="Helical" evidence="1">
    <location>
        <begin position="40"/>
        <end position="61"/>
    </location>
</feature>
<evidence type="ECO:0000256" key="1">
    <source>
        <dbReference type="SAM" id="Phobius"/>
    </source>
</evidence>
<accession>A0A1H5UFY9</accession>
<feature type="transmembrane region" description="Helical" evidence="1">
    <location>
        <begin position="119"/>
        <end position="141"/>
    </location>
</feature>
<dbReference type="AlphaFoldDB" id="A0A1H5UFY9"/>
<evidence type="ECO:0000313" key="3">
    <source>
        <dbReference type="EMBL" id="SEF73197.1"/>
    </source>
</evidence>
<dbReference type="Proteomes" id="UP000236752">
    <property type="component" value="Unassembled WGS sequence"/>
</dbReference>
<dbReference type="OrthoDB" id="9814483at2"/>
<reference evidence="3 4" key="1">
    <citation type="submission" date="2016-10" db="EMBL/GenBank/DDBJ databases">
        <authorList>
            <person name="de Groot N.N."/>
        </authorList>
    </citation>
    <scope>NUCLEOTIDE SEQUENCE [LARGE SCALE GENOMIC DNA]</scope>
    <source>
        <strain evidence="3 4">DSM 26915</strain>
    </source>
</reference>
<dbReference type="RefSeq" id="WP_103909300.1">
    <property type="nucleotide sequence ID" value="NZ_FNUZ01000001.1"/>
</dbReference>
<keyword evidence="1" id="KW-1133">Transmembrane helix</keyword>
<sequence>MGDLTSLVSLFVAAFGAATILPFQSEVVFVAVQAAGTVPIWVMIAVSSFGNILGSVLNYFLGTFFERYRGRRWFPVSDSQIERARKWWRKYGVWTLLLSWAPLGDAFTVIAGIMRTPVWLFLLLVTIAKTGRFIILAWLTAQVV</sequence>
<dbReference type="EMBL" id="FNUZ01000001">
    <property type="protein sequence ID" value="SEF73197.1"/>
    <property type="molecule type" value="Genomic_DNA"/>
</dbReference>
<keyword evidence="4" id="KW-1185">Reference proteome</keyword>
<proteinExistence type="predicted"/>
<feature type="transmembrane region" description="Helical" evidence="1">
    <location>
        <begin position="91"/>
        <end position="113"/>
    </location>
</feature>
<name>A0A1H5UFY9_9RHOB</name>
<keyword evidence="1" id="KW-0472">Membrane</keyword>
<feature type="domain" description="VTT" evidence="2">
    <location>
        <begin position="28"/>
        <end position="139"/>
    </location>
</feature>
<dbReference type="PANTHER" id="PTHR42709">
    <property type="entry name" value="ALKALINE PHOSPHATASE LIKE PROTEIN"/>
    <property type="match status" value="1"/>
</dbReference>